<reference evidence="4" key="2">
    <citation type="submission" date="2012-11" db="EMBL/GenBank/DDBJ databases">
        <authorList>
            <person name="Kuo A."/>
            <person name="Curtis B.A."/>
            <person name="Tanifuji G."/>
            <person name="Burki F."/>
            <person name="Gruber A."/>
            <person name="Irimia M."/>
            <person name="Maruyama S."/>
            <person name="Arias M.C."/>
            <person name="Ball S.G."/>
            <person name="Gile G.H."/>
            <person name="Hirakawa Y."/>
            <person name="Hopkins J.F."/>
            <person name="Rensing S.A."/>
            <person name="Schmutz J."/>
            <person name="Symeonidi A."/>
            <person name="Elias M."/>
            <person name="Eveleigh R.J."/>
            <person name="Herman E.K."/>
            <person name="Klute M.J."/>
            <person name="Nakayama T."/>
            <person name="Obornik M."/>
            <person name="Reyes-Prieto A."/>
            <person name="Armbrust E.V."/>
            <person name="Aves S.J."/>
            <person name="Beiko R.G."/>
            <person name="Coutinho P."/>
            <person name="Dacks J.B."/>
            <person name="Durnford D.G."/>
            <person name="Fast N.M."/>
            <person name="Green B.R."/>
            <person name="Grisdale C."/>
            <person name="Hempe F."/>
            <person name="Henrissat B."/>
            <person name="Hoppner M.P."/>
            <person name="Ishida K.-I."/>
            <person name="Kim E."/>
            <person name="Koreny L."/>
            <person name="Kroth P.G."/>
            <person name="Liu Y."/>
            <person name="Malik S.-B."/>
            <person name="Maier U.G."/>
            <person name="McRose D."/>
            <person name="Mock T."/>
            <person name="Neilson J.A."/>
            <person name="Onodera N.T."/>
            <person name="Poole A.M."/>
            <person name="Pritham E.J."/>
            <person name="Richards T.A."/>
            <person name="Rocap G."/>
            <person name="Roy S.W."/>
            <person name="Sarai C."/>
            <person name="Schaack S."/>
            <person name="Shirato S."/>
            <person name="Slamovits C.H."/>
            <person name="Spencer D.F."/>
            <person name="Suzuki S."/>
            <person name="Worden A.Z."/>
            <person name="Zauner S."/>
            <person name="Barry K."/>
            <person name="Bell C."/>
            <person name="Bharti A.K."/>
            <person name="Crow J.A."/>
            <person name="Grimwood J."/>
            <person name="Kramer R."/>
            <person name="Lindquist E."/>
            <person name="Lucas S."/>
            <person name="Salamov A."/>
            <person name="McFadden G.I."/>
            <person name="Lane C.E."/>
            <person name="Keeling P.J."/>
            <person name="Gray M.W."/>
            <person name="Grigoriev I.V."/>
            <person name="Archibald J.M."/>
        </authorList>
    </citation>
    <scope>NUCLEOTIDE SEQUENCE</scope>
    <source>
        <strain evidence="4">CCMP2712</strain>
    </source>
</reference>
<evidence type="ECO:0000256" key="1">
    <source>
        <dbReference type="SAM" id="MobiDB-lite"/>
    </source>
</evidence>
<dbReference type="OrthoDB" id="197165at2759"/>
<organism evidence="2">
    <name type="scientific">Guillardia theta (strain CCMP2712)</name>
    <name type="common">Cryptophyte</name>
    <dbReference type="NCBI Taxonomy" id="905079"/>
    <lineage>
        <taxon>Eukaryota</taxon>
        <taxon>Cryptophyceae</taxon>
        <taxon>Pyrenomonadales</taxon>
        <taxon>Geminigeraceae</taxon>
        <taxon>Guillardia</taxon>
    </lineage>
</organism>
<dbReference type="Pfam" id="PF20133">
    <property type="entry name" value="HHL1-like"/>
    <property type="match status" value="1"/>
</dbReference>
<dbReference type="AlphaFoldDB" id="L1K2R3"/>
<dbReference type="EnsemblProtists" id="EKX54884">
    <property type="protein sequence ID" value="EKX54884"/>
    <property type="gene ID" value="GUITHDRAFT_149893"/>
</dbReference>
<dbReference type="KEGG" id="gtt:GUITHDRAFT_149893"/>
<evidence type="ECO:0000313" key="4">
    <source>
        <dbReference type="Proteomes" id="UP000011087"/>
    </source>
</evidence>
<reference evidence="2 4" key="1">
    <citation type="journal article" date="2012" name="Nature">
        <title>Algal genomes reveal evolutionary mosaicism and the fate of nucleomorphs.</title>
        <authorList>
            <consortium name="DOE Joint Genome Institute"/>
            <person name="Curtis B.A."/>
            <person name="Tanifuji G."/>
            <person name="Burki F."/>
            <person name="Gruber A."/>
            <person name="Irimia M."/>
            <person name="Maruyama S."/>
            <person name="Arias M.C."/>
            <person name="Ball S.G."/>
            <person name="Gile G.H."/>
            <person name="Hirakawa Y."/>
            <person name="Hopkins J.F."/>
            <person name="Kuo A."/>
            <person name="Rensing S.A."/>
            <person name="Schmutz J."/>
            <person name="Symeonidi A."/>
            <person name="Elias M."/>
            <person name="Eveleigh R.J."/>
            <person name="Herman E.K."/>
            <person name="Klute M.J."/>
            <person name="Nakayama T."/>
            <person name="Obornik M."/>
            <person name="Reyes-Prieto A."/>
            <person name="Armbrust E.V."/>
            <person name="Aves S.J."/>
            <person name="Beiko R.G."/>
            <person name="Coutinho P."/>
            <person name="Dacks J.B."/>
            <person name="Durnford D.G."/>
            <person name="Fast N.M."/>
            <person name="Green B.R."/>
            <person name="Grisdale C.J."/>
            <person name="Hempel F."/>
            <person name="Henrissat B."/>
            <person name="Hoppner M.P."/>
            <person name="Ishida K."/>
            <person name="Kim E."/>
            <person name="Koreny L."/>
            <person name="Kroth P.G."/>
            <person name="Liu Y."/>
            <person name="Malik S.B."/>
            <person name="Maier U.G."/>
            <person name="McRose D."/>
            <person name="Mock T."/>
            <person name="Neilson J.A."/>
            <person name="Onodera N.T."/>
            <person name="Poole A.M."/>
            <person name="Pritham E.J."/>
            <person name="Richards T.A."/>
            <person name="Rocap G."/>
            <person name="Roy S.W."/>
            <person name="Sarai C."/>
            <person name="Schaack S."/>
            <person name="Shirato S."/>
            <person name="Slamovits C.H."/>
            <person name="Spencer D.F."/>
            <person name="Suzuki S."/>
            <person name="Worden A.Z."/>
            <person name="Zauner S."/>
            <person name="Barry K."/>
            <person name="Bell C."/>
            <person name="Bharti A.K."/>
            <person name="Crow J.A."/>
            <person name="Grimwood J."/>
            <person name="Kramer R."/>
            <person name="Lindquist E."/>
            <person name="Lucas S."/>
            <person name="Salamov A."/>
            <person name="McFadden G.I."/>
            <person name="Lane C.E."/>
            <person name="Keeling P.J."/>
            <person name="Gray M.W."/>
            <person name="Grigoriev I.V."/>
            <person name="Archibald J.M."/>
        </authorList>
    </citation>
    <scope>NUCLEOTIDE SEQUENCE</scope>
    <source>
        <strain evidence="2 4">CCMP2712</strain>
    </source>
</reference>
<gene>
    <name evidence="2" type="ORF">GUITHDRAFT_149893</name>
</gene>
<dbReference type="RefSeq" id="XP_005841864.1">
    <property type="nucleotide sequence ID" value="XM_005841807.1"/>
</dbReference>
<dbReference type="Proteomes" id="UP000011087">
    <property type="component" value="Unassembled WGS sequence"/>
</dbReference>
<reference evidence="3" key="3">
    <citation type="submission" date="2015-06" db="UniProtKB">
        <authorList>
            <consortium name="EnsemblProtists"/>
        </authorList>
    </citation>
    <scope>IDENTIFICATION</scope>
</reference>
<sequence length="176" mass="19651">MGRLVGLRMNQKGFGTPPPKKKVSEIGQDRKRAADKYEALKNEGAPEFNIFFRKVGATDEEGAVKGGWYPVGSLACPSSQVIDRAVFETEEALLQGAYRIHGKQLRNYFSTRDGGKVNNWQDLKNCDIEYGWQFKEFPDEDIKVAQRPGSAAGNNNPLGGLFKKIEQAVNWVPDKD</sequence>
<dbReference type="HOGENOM" id="CLU_120168_1_0_1"/>
<dbReference type="InterPro" id="IPR045388">
    <property type="entry name" value="HHL1-like"/>
</dbReference>
<protein>
    <submittedName>
        <fullName evidence="2 3">Uncharacterized protein</fullName>
    </submittedName>
</protein>
<feature type="region of interest" description="Disordered" evidence="1">
    <location>
        <begin position="1"/>
        <end position="28"/>
    </location>
</feature>
<accession>L1K2R3</accession>
<name>L1K2R3_GUITC</name>
<dbReference type="EMBL" id="JH992966">
    <property type="protein sequence ID" value="EKX54884.1"/>
    <property type="molecule type" value="Genomic_DNA"/>
</dbReference>
<evidence type="ECO:0000313" key="2">
    <source>
        <dbReference type="EMBL" id="EKX54884.1"/>
    </source>
</evidence>
<keyword evidence="4" id="KW-1185">Reference proteome</keyword>
<dbReference type="PaxDb" id="55529-EKX54884"/>
<proteinExistence type="predicted"/>
<evidence type="ECO:0000313" key="3">
    <source>
        <dbReference type="EnsemblProtists" id="EKX54884"/>
    </source>
</evidence>
<dbReference type="OMA" id="ESGQDEW"/>
<dbReference type="GeneID" id="17311386"/>